<dbReference type="Pfam" id="PF04479">
    <property type="entry name" value="RTA1"/>
    <property type="match status" value="1"/>
</dbReference>
<evidence type="ECO:0000256" key="5">
    <source>
        <dbReference type="SAM" id="Phobius"/>
    </source>
</evidence>
<evidence type="ECO:0000313" key="7">
    <source>
        <dbReference type="Proteomes" id="UP000078512"/>
    </source>
</evidence>
<feature type="transmembrane region" description="Helical" evidence="5">
    <location>
        <begin position="76"/>
        <end position="96"/>
    </location>
</feature>
<feature type="transmembrane region" description="Helical" evidence="5">
    <location>
        <begin position="129"/>
        <end position="149"/>
    </location>
</feature>
<evidence type="ECO:0000256" key="1">
    <source>
        <dbReference type="ARBA" id="ARBA00004141"/>
    </source>
</evidence>
<keyword evidence="4 5" id="KW-0472">Membrane</keyword>
<evidence type="ECO:0008006" key="8">
    <source>
        <dbReference type="Google" id="ProtNLM"/>
    </source>
</evidence>
<organism evidence="6 7">
    <name type="scientific">Linnemannia elongata AG-77</name>
    <dbReference type="NCBI Taxonomy" id="1314771"/>
    <lineage>
        <taxon>Eukaryota</taxon>
        <taxon>Fungi</taxon>
        <taxon>Fungi incertae sedis</taxon>
        <taxon>Mucoromycota</taxon>
        <taxon>Mortierellomycotina</taxon>
        <taxon>Mortierellomycetes</taxon>
        <taxon>Mortierellales</taxon>
        <taxon>Mortierellaceae</taxon>
        <taxon>Linnemannia</taxon>
    </lineage>
</organism>
<reference evidence="6 7" key="1">
    <citation type="submission" date="2016-05" db="EMBL/GenBank/DDBJ databases">
        <title>Genome sequencing reveals origins of a unique bacterial endosymbiosis in the earliest lineages of terrestrial Fungi.</title>
        <authorList>
            <consortium name="DOE Joint Genome Institute"/>
            <person name="Uehling J."/>
            <person name="Gryganskyi A."/>
            <person name="Hameed K."/>
            <person name="Tschaplinski T."/>
            <person name="Misztal P."/>
            <person name="Wu S."/>
            <person name="Desiro A."/>
            <person name="Vande Pol N."/>
            <person name="Du Z.-Y."/>
            <person name="Zienkiewicz A."/>
            <person name="Zienkiewicz K."/>
            <person name="Morin E."/>
            <person name="Tisserant E."/>
            <person name="Splivallo R."/>
            <person name="Hainaut M."/>
            <person name="Henrissat B."/>
            <person name="Ohm R."/>
            <person name="Kuo A."/>
            <person name="Yan J."/>
            <person name="Lipzen A."/>
            <person name="Nolan M."/>
            <person name="Labutti K."/>
            <person name="Barry K."/>
            <person name="Goldstein A."/>
            <person name="Labbe J."/>
            <person name="Schadt C."/>
            <person name="Tuskan G."/>
            <person name="Grigoriev I."/>
            <person name="Martin F."/>
            <person name="Vilgalys R."/>
            <person name="Bonito G."/>
        </authorList>
    </citation>
    <scope>NUCLEOTIDE SEQUENCE [LARGE SCALE GENOMIC DNA]</scope>
    <source>
        <strain evidence="6 7">AG-77</strain>
    </source>
</reference>
<gene>
    <name evidence="6" type="ORF">K457DRAFT_146767</name>
</gene>
<dbReference type="EMBL" id="KV442084">
    <property type="protein sequence ID" value="OAQ25051.1"/>
    <property type="molecule type" value="Genomic_DNA"/>
</dbReference>
<dbReference type="OrthoDB" id="3358017at2759"/>
<keyword evidence="2 5" id="KW-0812">Transmembrane</keyword>
<feature type="transmembrane region" description="Helical" evidence="5">
    <location>
        <begin position="44"/>
        <end position="64"/>
    </location>
</feature>
<feature type="transmembrane region" description="Helical" evidence="5">
    <location>
        <begin position="217"/>
        <end position="236"/>
    </location>
</feature>
<feature type="transmembrane region" description="Helical" evidence="5">
    <location>
        <begin position="20"/>
        <end position="37"/>
    </location>
</feature>
<sequence length="299" mass="33505">MSEPKHNGILKYEPSLVGNVAMGAIYAIEGLLFLYYIARHKNKWALCLPIGALASAAGFFLRLMMDPDNFKLTLYIAQQALVVISPSAFLAFNYMLYGRFIIAIDPEFGVDKAQSRSEKSRYSFIPPRIVGRTFIWSDAITFFIQMSAGGLQASGAKNNPSLVNLGDKMFLVGVSAQGISYCLFTTLLTVAVRRLIKEKQRTRVAQQKQSWLGLDRNTAMIAGSFYASSLFIIIRSIYRVVEFTQGYQGELISKEIYLFVLDAVPLVLAIGVWAINWPTVLLDRIAVQICPRLRSTFRE</sequence>
<dbReference type="GO" id="GO:0016020">
    <property type="term" value="C:membrane"/>
    <property type="evidence" value="ECO:0007669"/>
    <property type="project" value="UniProtKB-SubCell"/>
</dbReference>
<dbReference type="PANTHER" id="PTHR31465:SF1">
    <property type="entry name" value="PROTEIN RTA1-RELATED"/>
    <property type="match status" value="1"/>
</dbReference>
<dbReference type="STRING" id="1314771.A0A197JKL6"/>
<dbReference type="InterPro" id="IPR007568">
    <property type="entry name" value="RTA1"/>
</dbReference>
<feature type="transmembrane region" description="Helical" evidence="5">
    <location>
        <begin position="169"/>
        <end position="196"/>
    </location>
</feature>
<evidence type="ECO:0000256" key="3">
    <source>
        <dbReference type="ARBA" id="ARBA00022989"/>
    </source>
</evidence>
<evidence type="ECO:0000256" key="2">
    <source>
        <dbReference type="ARBA" id="ARBA00022692"/>
    </source>
</evidence>
<name>A0A197JKL6_9FUNG</name>
<comment type="subcellular location">
    <subcellularLocation>
        <location evidence="1">Membrane</location>
        <topology evidence="1">Multi-pass membrane protein</topology>
    </subcellularLocation>
</comment>
<protein>
    <recommendedName>
        <fullName evidence="8">RTA1 like protein</fullName>
    </recommendedName>
</protein>
<keyword evidence="7" id="KW-1185">Reference proteome</keyword>
<dbReference type="PANTHER" id="PTHR31465">
    <property type="entry name" value="PROTEIN RTA1-RELATED"/>
    <property type="match status" value="1"/>
</dbReference>
<accession>A0A197JKL6</accession>
<keyword evidence="3 5" id="KW-1133">Transmembrane helix</keyword>
<proteinExistence type="predicted"/>
<feature type="transmembrane region" description="Helical" evidence="5">
    <location>
        <begin position="256"/>
        <end position="275"/>
    </location>
</feature>
<evidence type="ECO:0000256" key="4">
    <source>
        <dbReference type="ARBA" id="ARBA00023136"/>
    </source>
</evidence>
<evidence type="ECO:0000313" key="6">
    <source>
        <dbReference type="EMBL" id="OAQ25051.1"/>
    </source>
</evidence>
<dbReference type="AlphaFoldDB" id="A0A197JKL6"/>
<dbReference type="Proteomes" id="UP000078512">
    <property type="component" value="Unassembled WGS sequence"/>
</dbReference>